<name>A0AAF3FI48_9BILA</name>
<feature type="transmembrane region" description="Helical" evidence="5">
    <location>
        <begin position="270"/>
        <end position="290"/>
    </location>
</feature>
<comment type="subcellular location">
    <subcellularLocation>
        <location evidence="1">Membrane</location>
    </subcellularLocation>
</comment>
<proteinExistence type="predicted"/>
<feature type="transmembrane region" description="Helical" evidence="5">
    <location>
        <begin position="207"/>
        <end position="234"/>
    </location>
</feature>
<dbReference type="GO" id="GO:0004930">
    <property type="term" value="F:G protein-coupled receptor activity"/>
    <property type="evidence" value="ECO:0007669"/>
    <property type="project" value="InterPro"/>
</dbReference>
<evidence type="ECO:0000313" key="7">
    <source>
        <dbReference type="Proteomes" id="UP000887575"/>
    </source>
</evidence>
<keyword evidence="3 5" id="KW-1133">Transmembrane helix</keyword>
<feature type="domain" description="G-protein coupled receptors family 1 profile" evidence="6">
    <location>
        <begin position="40"/>
        <end position="324"/>
    </location>
</feature>
<dbReference type="InterPro" id="IPR017452">
    <property type="entry name" value="GPCR_Rhodpsn_7TM"/>
</dbReference>
<protein>
    <submittedName>
        <fullName evidence="8">G-protein coupled receptors family 1 profile domain-containing protein</fullName>
    </submittedName>
</protein>
<reference evidence="8" key="1">
    <citation type="submission" date="2024-02" db="UniProtKB">
        <authorList>
            <consortium name="WormBaseParasite"/>
        </authorList>
    </citation>
    <scope>IDENTIFICATION</scope>
</reference>
<dbReference type="SUPFAM" id="SSF81321">
    <property type="entry name" value="Family A G protein-coupled receptor-like"/>
    <property type="match status" value="1"/>
</dbReference>
<dbReference type="WBParaSite" id="MBELARI_LOCUS6491">
    <property type="protein sequence ID" value="MBELARI_LOCUS6491"/>
    <property type="gene ID" value="MBELARI_LOCUS6491"/>
</dbReference>
<dbReference type="PROSITE" id="PS50262">
    <property type="entry name" value="G_PROTEIN_RECEP_F1_2"/>
    <property type="match status" value="1"/>
</dbReference>
<accession>A0AAF3FI48</accession>
<dbReference type="PANTHER" id="PTHR46895:SF7">
    <property type="entry name" value="G-PROTEIN COUPLED RECEPTORS FAMILY 1 PROFILE DOMAIN-CONTAINING PROTEIN"/>
    <property type="match status" value="1"/>
</dbReference>
<dbReference type="Pfam" id="PF00001">
    <property type="entry name" value="7tm_1"/>
    <property type="match status" value="1"/>
</dbReference>
<evidence type="ECO:0000256" key="3">
    <source>
        <dbReference type="ARBA" id="ARBA00022989"/>
    </source>
</evidence>
<organism evidence="7 8">
    <name type="scientific">Mesorhabditis belari</name>
    <dbReference type="NCBI Taxonomy" id="2138241"/>
    <lineage>
        <taxon>Eukaryota</taxon>
        <taxon>Metazoa</taxon>
        <taxon>Ecdysozoa</taxon>
        <taxon>Nematoda</taxon>
        <taxon>Chromadorea</taxon>
        <taxon>Rhabditida</taxon>
        <taxon>Rhabditina</taxon>
        <taxon>Rhabditomorpha</taxon>
        <taxon>Rhabditoidea</taxon>
        <taxon>Rhabditidae</taxon>
        <taxon>Mesorhabditinae</taxon>
        <taxon>Mesorhabditis</taxon>
    </lineage>
</organism>
<feature type="transmembrane region" description="Helical" evidence="5">
    <location>
        <begin position="100"/>
        <end position="122"/>
    </location>
</feature>
<keyword evidence="4 5" id="KW-0472">Membrane</keyword>
<evidence type="ECO:0000256" key="4">
    <source>
        <dbReference type="ARBA" id="ARBA00023136"/>
    </source>
</evidence>
<sequence>MNKNCSAIRPPHPLALLHLGWEQYTYQYIYPIQLFVTFVGNILVISVLLGSQVRNRANHLLALLALCDVLVLVLLFPEFLAAILPTFSPRFRIFYVETKVVFGALTNWFSAAAIWFVLAVSIERLVIIKFPFRSLNNFSNVQTIAMAVLVLGGTFLLTSYHYFSWTCTYKVVCNGLMVAPIFLPNTDVHLWTRYNMTNPYSPRAQTVIRFAAVLNTVFAVIAPVFAVTLINMALLKLIKKRNSQELVTSCLQQKGPSAQLQQERRMTRTVVAIVTCFSVTQGPSAVLFLYEALSPHPISMSFTHLKTITNSLVFTGKMCNVVLFCLTSSIFRRRLLLALRMWTGGVFKMERRKTLLSTRSLSRSLLTQKTSVAHSPSIRVVPRTSQMKRMESFNLQLIRRDDNGNTEVEKTSETARETNKF</sequence>
<dbReference type="Proteomes" id="UP000887575">
    <property type="component" value="Unassembled WGS sequence"/>
</dbReference>
<keyword evidence="2 5" id="KW-0812">Transmembrane</keyword>
<dbReference type="PANTHER" id="PTHR46895">
    <property type="entry name" value="PROTEIN CBG20548-RELATED"/>
    <property type="match status" value="1"/>
</dbReference>
<dbReference type="Gene3D" id="1.20.1070.10">
    <property type="entry name" value="Rhodopsin 7-helix transmembrane proteins"/>
    <property type="match status" value="1"/>
</dbReference>
<dbReference type="CDD" id="cd14978">
    <property type="entry name" value="7tmA_FMRFamide_R-like"/>
    <property type="match status" value="1"/>
</dbReference>
<dbReference type="GO" id="GO:0016020">
    <property type="term" value="C:membrane"/>
    <property type="evidence" value="ECO:0007669"/>
    <property type="project" value="UniProtKB-SubCell"/>
</dbReference>
<keyword evidence="7" id="KW-1185">Reference proteome</keyword>
<feature type="transmembrane region" description="Helical" evidence="5">
    <location>
        <begin position="310"/>
        <end position="331"/>
    </location>
</feature>
<evidence type="ECO:0000313" key="8">
    <source>
        <dbReference type="WBParaSite" id="MBELARI_LOCUS6491"/>
    </source>
</evidence>
<feature type="transmembrane region" description="Helical" evidence="5">
    <location>
        <begin position="28"/>
        <end position="49"/>
    </location>
</feature>
<evidence type="ECO:0000256" key="2">
    <source>
        <dbReference type="ARBA" id="ARBA00022692"/>
    </source>
</evidence>
<evidence type="ECO:0000256" key="1">
    <source>
        <dbReference type="ARBA" id="ARBA00004370"/>
    </source>
</evidence>
<feature type="transmembrane region" description="Helical" evidence="5">
    <location>
        <begin position="143"/>
        <end position="163"/>
    </location>
</feature>
<feature type="transmembrane region" description="Helical" evidence="5">
    <location>
        <begin position="61"/>
        <end position="88"/>
    </location>
</feature>
<evidence type="ECO:0000256" key="5">
    <source>
        <dbReference type="SAM" id="Phobius"/>
    </source>
</evidence>
<evidence type="ECO:0000259" key="6">
    <source>
        <dbReference type="PROSITE" id="PS50262"/>
    </source>
</evidence>
<dbReference type="InterPro" id="IPR000276">
    <property type="entry name" value="GPCR_Rhodpsn"/>
</dbReference>
<dbReference type="AlphaFoldDB" id="A0AAF3FI48"/>
<dbReference type="PRINTS" id="PR00237">
    <property type="entry name" value="GPCRRHODOPSN"/>
</dbReference>